<name>A0A6M3L704_9ZZZZ</name>
<dbReference type="EMBL" id="MT142817">
    <property type="protein sequence ID" value="QJA89015.1"/>
    <property type="molecule type" value="Genomic_DNA"/>
</dbReference>
<gene>
    <name evidence="2" type="ORF">MM415A01796_0010</name>
    <name evidence="3" type="ORF">MM415B02629_0006</name>
</gene>
<dbReference type="EMBL" id="MT142160">
    <property type="protein sequence ID" value="QJA75386.1"/>
    <property type="molecule type" value="Genomic_DNA"/>
</dbReference>
<evidence type="ECO:0000313" key="2">
    <source>
        <dbReference type="EMBL" id="QJA75386.1"/>
    </source>
</evidence>
<evidence type="ECO:0000313" key="3">
    <source>
        <dbReference type="EMBL" id="QJA89015.1"/>
    </source>
</evidence>
<organism evidence="3">
    <name type="scientific">viral metagenome</name>
    <dbReference type="NCBI Taxonomy" id="1070528"/>
    <lineage>
        <taxon>unclassified sequences</taxon>
        <taxon>metagenomes</taxon>
        <taxon>organismal metagenomes</taxon>
    </lineage>
</organism>
<feature type="region of interest" description="Disordered" evidence="1">
    <location>
        <begin position="1"/>
        <end position="20"/>
    </location>
</feature>
<protein>
    <submittedName>
        <fullName evidence="3">Uncharacterized protein</fullName>
    </submittedName>
</protein>
<dbReference type="AlphaFoldDB" id="A0A6M3L704"/>
<reference evidence="3" key="1">
    <citation type="submission" date="2020-03" db="EMBL/GenBank/DDBJ databases">
        <title>The deep terrestrial virosphere.</title>
        <authorList>
            <person name="Holmfeldt K."/>
            <person name="Nilsson E."/>
            <person name="Simone D."/>
            <person name="Lopez-Fernandez M."/>
            <person name="Wu X."/>
            <person name="de Brujin I."/>
            <person name="Lundin D."/>
            <person name="Andersson A."/>
            <person name="Bertilsson S."/>
            <person name="Dopson M."/>
        </authorList>
    </citation>
    <scope>NUCLEOTIDE SEQUENCE</scope>
    <source>
        <strain evidence="2">MM415A01796</strain>
        <strain evidence="3">MM415B02629</strain>
    </source>
</reference>
<evidence type="ECO:0000256" key="1">
    <source>
        <dbReference type="SAM" id="MobiDB-lite"/>
    </source>
</evidence>
<sequence length="77" mass="9085">MAFVHIKKDKNPSFGKTRTEQDDNLRREGWGSGFASEEQRDHCKFLEKKIKDGYTTDGRVYLNQKQIMKLMKQYGVK</sequence>
<accession>A0A6M3L704</accession>
<proteinExistence type="predicted"/>